<organism evidence="1">
    <name type="scientific">hydrothermal vent metagenome</name>
    <dbReference type="NCBI Taxonomy" id="652676"/>
    <lineage>
        <taxon>unclassified sequences</taxon>
        <taxon>metagenomes</taxon>
        <taxon>ecological metagenomes</taxon>
    </lineage>
</organism>
<evidence type="ECO:0000313" key="1">
    <source>
        <dbReference type="EMBL" id="VAW59109.1"/>
    </source>
</evidence>
<reference evidence="1" key="1">
    <citation type="submission" date="2018-06" db="EMBL/GenBank/DDBJ databases">
        <authorList>
            <person name="Zhirakovskaya E."/>
        </authorList>
    </citation>
    <scope>NUCLEOTIDE SEQUENCE</scope>
</reference>
<gene>
    <name evidence="1" type="ORF">MNBD_GAMMA11-2931</name>
</gene>
<accession>A0A3B0XC29</accession>
<protein>
    <submittedName>
        <fullName evidence="1">Uncharacterized protein</fullName>
    </submittedName>
</protein>
<name>A0A3B0XC29_9ZZZZ</name>
<dbReference type="EMBL" id="UOFG01000067">
    <property type="protein sequence ID" value="VAW59109.1"/>
    <property type="molecule type" value="Genomic_DNA"/>
</dbReference>
<dbReference type="AlphaFoldDB" id="A0A3B0XC29"/>
<sequence>MISRSIYIYSKNESLEYILDDLGITRDNIASYGQGARHLKIKKNGAFVEPVQGDFTHAVDFDLFDRKLPDVIESFEKISGRGINIAMPDEDDADPEIFHLWRDGKKFLIRIIEDDEKNILILDSLGKAGLQ</sequence>
<proteinExistence type="predicted"/>